<dbReference type="InterPro" id="IPR007166">
    <property type="entry name" value="Class3_signal_pept_motif"/>
</dbReference>
<evidence type="ECO:0000256" key="6">
    <source>
        <dbReference type="SAM" id="MobiDB-lite"/>
    </source>
</evidence>
<feature type="compositionally biased region" description="Acidic residues" evidence="6">
    <location>
        <begin position="66"/>
        <end position="96"/>
    </location>
</feature>
<accession>A0A8T4H3D7</accession>
<dbReference type="Proteomes" id="UP000722095">
    <property type="component" value="Unassembled WGS sequence"/>
</dbReference>
<evidence type="ECO:0000313" key="9">
    <source>
        <dbReference type="Proteomes" id="UP000742560"/>
    </source>
</evidence>
<evidence type="ECO:0000256" key="3">
    <source>
        <dbReference type="ARBA" id="ARBA00004613"/>
    </source>
</evidence>
<comment type="subcellular location">
    <subcellularLocation>
        <location evidence="1">Cell surface</location>
    </subcellularLocation>
    <subcellularLocation>
        <location evidence="2">Fimbrium</location>
    </subcellularLocation>
    <subcellularLocation>
        <location evidence="3">Secreted</location>
    </subcellularLocation>
</comment>
<feature type="region of interest" description="Disordered" evidence="6">
    <location>
        <begin position="58"/>
        <end position="110"/>
    </location>
</feature>
<protein>
    <submittedName>
        <fullName evidence="8">Uncharacterized protein</fullName>
    </submittedName>
</protein>
<evidence type="ECO:0000256" key="1">
    <source>
        <dbReference type="ARBA" id="ARBA00004241"/>
    </source>
</evidence>
<evidence type="ECO:0000313" key="7">
    <source>
        <dbReference type="EMBL" id="MBM7408584.1"/>
    </source>
</evidence>
<keyword evidence="4" id="KW-0964">Secreted</keyword>
<dbReference type="GO" id="GO:0005576">
    <property type="term" value="C:extracellular region"/>
    <property type="evidence" value="ECO:0007669"/>
    <property type="project" value="UniProtKB-SubCell"/>
</dbReference>
<comment type="caution">
    <text evidence="8">The sequence shown here is derived from an EMBL/GenBank/DDBJ whole genome shotgun (WGS) entry which is preliminary data.</text>
</comment>
<reference evidence="8" key="2">
    <citation type="submission" date="2021-03" db="EMBL/GenBank/DDBJ databases">
        <title>Genomic Encyclopedia of Type Strains, Phase IV (KMG-IV): sequencing the most valuable type-strain genomes for metagenomic binning, comparative biology and taxonomic classification.</title>
        <authorList>
            <person name="Goeker M."/>
        </authorList>
    </citation>
    <scope>NUCLEOTIDE SEQUENCE</scope>
    <source>
        <strain evidence="8">DSM 2771</strain>
    </source>
</reference>
<dbReference type="Proteomes" id="UP000742560">
    <property type="component" value="Unassembled WGS sequence"/>
</dbReference>
<proteinExistence type="predicted"/>
<organism evidence="8 9">
    <name type="scientific">Methanococcus maripaludis</name>
    <name type="common">Methanococcus deltae</name>
    <dbReference type="NCBI Taxonomy" id="39152"/>
    <lineage>
        <taxon>Archaea</taxon>
        <taxon>Methanobacteriati</taxon>
        <taxon>Methanobacteriota</taxon>
        <taxon>Methanomada group</taxon>
        <taxon>Methanococci</taxon>
        <taxon>Methanococcales</taxon>
        <taxon>Methanococcaceae</taxon>
        <taxon>Methanococcus</taxon>
    </lineage>
</organism>
<dbReference type="GO" id="GO:0009986">
    <property type="term" value="C:cell surface"/>
    <property type="evidence" value="ECO:0007669"/>
    <property type="project" value="UniProtKB-SubCell"/>
</dbReference>
<dbReference type="RefSeq" id="WP_239520120.1">
    <property type="nucleotide sequence ID" value="NZ_JAFBBC010000001.1"/>
</dbReference>
<evidence type="ECO:0000256" key="4">
    <source>
        <dbReference type="ARBA" id="ARBA00022525"/>
    </source>
</evidence>
<name>A0A8T4H3D7_METMI</name>
<sequence>MLLNSKRGQLSIEMVILVLAVLLSGTVLAAHMTKDTNNAGEVQELKKLTLGAFSNSAVESGASVIPEEEEETEPEEEEETEPEEEEETEPEEEEETPAGGVNEIQDIRINPGNGHPVEFLIKYNGVTSLTRSNIHATAGYATFIQVKAIGNTGITINGTTYNNKAFIIESVDPDTPMTYEITKTYEKGLFGWIFKNPQYTITVTAPDGAIKLTYIGSNFNNYY</sequence>
<evidence type="ECO:0000256" key="5">
    <source>
        <dbReference type="ARBA" id="ARBA00023263"/>
    </source>
</evidence>
<keyword evidence="5" id="KW-0281">Fimbrium</keyword>
<evidence type="ECO:0000313" key="8">
    <source>
        <dbReference type="EMBL" id="MBP2220107.1"/>
    </source>
</evidence>
<gene>
    <name evidence="7" type="ORF">HNP85_000256</name>
    <name evidence="8" type="ORF">J2745_001615</name>
</gene>
<dbReference type="AlphaFoldDB" id="A0A8T4H3D7"/>
<evidence type="ECO:0000256" key="2">
    <source>
        <dbReference type="ARBA" id="ARBA00004561"/>
    </source>
</evidence>
<dbReference type="EMBL" id="JAGINF010000007">
    <property type="protein sequence ID" value="MBP2220107.1"/>
    <property type="molecule type" value="Genomic_DNA"/>
</dbReference>
<reference evidence="7" key="1">
    <citation type="submission" date="2021-01" db="EMBL/GenBank/DDBJ databases">
        <title>Genomic Encyclopedia of Type Strains, Phase IV (KMG-V): Genome sequencing to study the core and pangenomes of soil and plant-associated prokaryotes.</title>
        <authorList>
            <person name="Whitman W."/>
        </authorList>
    </citation>
    <scope>NUCLEOTIDE SEQUENCE</scope>
    <source>
        <strain evidence="7">RC</strain>
    </source>
</reference>
<dbReference type="Pfam" id="PF04021">
    <property type="entry name" value="Class_IIIsignal"/>
    <property type="match status" value="1"/>
</dbReference>
<dbReference type="EMBL" id="JAFBBC010000001">
    <property type="protein sequence ID" value="MBM7408584.1"/>
    <property type="molecule type" value="Genomic_DNA"/>
</dbReference>